<feature type="region of interest" description="Disordered" evidence="3">
    <location>
        <begin position="605"/>
        <end position="735"/>
    </location>
</feature>
<organism evidence="5 6">
    <name type="scientific">Saitoella complicata (strain BCRC 22490 / CBS 7301 / JCM 7358 / NBRC 10748 / NRRL Y-17804)</name>
    <dbReference type="NCBI Taxonomy" id="698492"/>
    <lineage>
        <taxon>Eukaryota</taxon>
        <taxon>Fungi</taxon>
        <taxon>Dikarya</taxon>
        <taxon>Ascomycota</taxon>
        <taxon>Taphrinomycotina</taxon>
        <taxon>Taphrinomycotina incertae sedis</taxon>
        <taxon>Saitoella</taxon>
    </lineage>
</organism>
<sequence length="931" mass="104049">MPTRKLKVQQLTSRLASSLCVAKHILHPDLMSILYCHTAALTIGEVNRYTVTVSTQKLKEAGITLQKGKIWVRIRNACSKVLRAAYLTGPYVLAASVTSSTYSMREQTPPWDTPAYDPHIKAGSSFYTTLYASPAVAAGPHEDRTFTFDLSTQVLFTHAHVEYEITLASSSAALRRPSKTEPHQAVSVKMEDTHELWRTPELERGVHDDIHLVVISHGLQSNTGADMLYMKQQIEHEAGVKKFPKGGVVVSGFTDNSCRTLRGVKYLGRRVAEWVLKETRWYELEKTDEVDWVPYSRISFIGHSLGGLVQTYALGYIYDRTRGEFFNRIRPVNFVTLASPWLGVSAENPGYVKLALDLGVLGKTGQDLGLTFRPNQQFQQLSGDKPVRIRDHRPLLRIMALEDGPCHAAVRLFKLHTLYANVVNDGIVPLRTASLFFLDWASFERVEKSRAKSLWHTGQGLWHTLGPGVGPSHRSATLTGFVRNKFRGSDDESDRENVEGEQLKSQNRRWEFLKQRFPLPSRKDAEDAQSKTGNIEEATPENPKSGWDTLLHHILPGTKSPSPGSTRRNSPTDLTFQLAQPKGIPMPPPGYISEQSAFAYEAALGSDTDSPAENSVKPRSTMSTPCGSPIPDDARMDVRIPGQGTESTEFRKEVKPGDNDDSATSETHVTAAPETQQSESNPLTSVLTLFRPHGGRSSRGKHIPKMYRRSQTKPTPDELASKDFEGSGSEPPPKSTWYESAHIMINPPLPPTEWLVNPKSRRDVIFHDRIYRPSDIPPAEPDAPAGPGSPGESSAAKKHKEKLKLEEKIARAWHKDIEWRKVLVRLEPDAHNNIVVRRQFANAFGWGVVEHLVQEHFAVNEEDVTSRENEDITDSAEIRPQLPPAEFMTRRDTAPWHEMEFEHSEDETWSDDEDQAGAIVLAEVEAGIIPG</sequence>
<dbReference type="InterPro" id="IPR007751">
    <property type="entry name" value="DUF676_lipase-like"/>
</dbReference>
<evidence type="ECO:0000256" key="2">
    <source>
        <dbReference type="ARBA" id="ARBA00022963"/>
    </source>
</evidence>
<dbReference type="Pfam" id="PF05057">
    <property type="entry name" value="DUF676"/>
    <property type="match status" value="1"/>
</dbReference>
<dbReference type="SUPFAM" id="SSF53474">
    <property type="entry name" value="alpha/beta-Hydrolases"/>
    <property type="match status" value="1"/>
</dbReference>
<dbReference type="InterPro" id="IPR044294">
    <property type="entry name" value="Lipase-like"/>
</dbReference>
<comment type="similarity">
    <text evidence="1">Belongs to the putative lipase ROG1 family.</text>
</comment>
<reference evidence="5 6" key="2">
    <citation type="journal article" date="2014" name="J. Gen. Appl. Microbiol.">
        <title>The early diverging ascomycetous budding yeast Saitoella complicata has three histone deacetylases belonging to the Clr6, Hos2, and Rpd3 lineages.</title>
        <authorList>
            <person name="Nishida H."/>
            <person name="Matsumoto T."/>
            <person name="Kondo S."/>
            <person name="Hamamoto M."/>
            <person name="Yoshikawa H."/>
        </authorList>
    </citation>
    <scope>NUCLEOTIDE SEQUENCE [LARGE SCALE GENOMIC DNA]</scope>
    <source>
        <strain evidence="5 6">NRRL Y-17804</strain>
    </source>
</reference>
<feature type="compositionally biased region" description="Polar residues" evidence="3">
    <location>
        <begin position="607"/>
        <end position="626"/>
    </location>
</feature>
<feature type="compositionally biased region" description="Polar residues" evidence="3">
    <location>
        <begin position="559"/>
        <end position="572"/>
    </location>
</feature>
<comment type="caution">
    <text evidence="5">The sequence shown here is derived from an EMBL/GenBank/DDBJ whole genome shotgun (WGS) entry which is preliminary data.</text>
</comment>
<feature type="region of interest" description="Disordered" evidence="3">
    <location>
        <begin position="518"/>
        <end position="572"/>
    </location>
</feature>
<accession>A0A0E9NLU8</accession>
<dbReference type="GO" id="GO:0016042">
    <property type="term" value="P:lipid catabolic process"/>
    <property type="evidence" value="ECO:0007669"/>
    <property type="project" value="UniProtKB-KW"/>
</dbReference>
<dbReference type="OMA" id="WSYIRPT"/>
<feature type="region of interest" description="Disordered" evidence="3">
    <location>
        <begin position="772"/>
        <end position="800"/>
    </location>
</feature>
<proteinExistence type="inferred from homology"/>
<keyword evidence="2" id="KW-0443">Lipid metabolism</keyword>
<evidence type="ECO:0000256" key="3">
    <source>
        <dbReference type="SAM" id="MobiDB-lite"/>
    </source>
</evidence>
<reference evidence="5 6" key="1">
    <citation type="journal article" date="2011" name="J. Gen. Appl. Microbiol.">
        <title>Draft genome sequencing of the enigmatic yeast Saitoella complicata.</title>
        <authorList>
            <person name="Nishida H."/>
            <person name="Hamamoto M."/>
            <person name="Sugiyama J."/>
        </authorList>
    </citation>
    <scope>NUCLEOTIDE SEQUENCE [LARGE SCALE GENOMIC DNA]</scope>
    <source>
        <strain evidence="5 6">NRRL Y-17804</strain>
    </source>
</reference>
<feature type="region of interest" description="Disordered" evidence="3">
    <location>
        <begin position="486"/>
        <end position="505"/>
    </location>
</feature>
<dbReference type="AlphaFoldDB" id="A0A0E9NLU8"/>
<feature type="compositionally biased region" description="Basic residues" evidence="3">
    <location>
        <begin position="693"/>
        <end position="711"/>
    </location>
</feature>
<dbReference type="PIRSF" id="PIRSF005412">
    <property type="entry name" value="UCP005412_abhydr"/>
    <property type="match status" value="1"/>
</dbReference>
<feature type="compositionally biased region" description="Basic and acidic residues" evidence="3">
    <location>
        <begin position="648"/>
        <end position="658"/>
    </location>
</feature>
<name>A0A0E9NLU8_SAICN</name>
<feature type="compositionally biased region" description="Low complexity" evidence="3">
    <location>
        <begin position="782"/>
        <end position="794"/>
    </location>
</feature>
<feature type="compositionally biased region" description="Polar residues" evidence="3">
    <location>
        <begin position="662"/>
        <end position="687"/>
    </location>
</feature>
<dbReference type="Proteomes" id="UP000033140">
    <property type="component" value="Unassembled WGS sequence"/>
</dbReference>
<dbReference type="STRING" id="698492.A0A0E9NLU8"/>
<dbReference type="Gene3D" id="3.40.50.1820">
    <property type="entry name" value="alpha/beta hydrolase"/>
    <property type="match status" value="1"/>
</dbReference>
<feature type="compositionally biased region" description="Basic and acidic residues" evidence="3">
    <location>
        <begin position="487"/>
        <end position="505"/>
    </location>
</feature>
<dbReference type="GO" id="GO:0047372">
    <property type="term" value="F:monoacylglycerol lipase activity"/>
    <property type="evidence" value="ECO:0007669"/>
    <property type="project" value="TreeGrafter"/>
</dbReference>
<evidence type="ECO:0000313" key="6">
    <source>
        <dbReference type="Proteomes" id="UP000033140"/>
    </source>
</evidence>
<keyword evidence="6" id="KW-1185">Reference proteome</keyword>
<evidence type="ECO:0000313" key="5">
    <source>
        <dbReference type="EMBL" id="GAO50824.1"/>
    </source>
</evidence>
<reference evidence="5 6" key="3">
    <citation type="journal article" date="2015" name="Genome Announc.">
        <title>Draft Genome Sequence of the Archiascomycetous Yeast Saitoella complicata.</title>
        <authorList>
            <person name="Yamauchi K."/>
            <person name="Kondo S."/>
            <person name="Hamamoto M."/>
            <person name="Takahashi Y."/>
            <person name="Ogura Y."/>
            <person name="Hayashi T."/>
            <person name="Nishida H."/>
        </authorList>
    </citation>
    <scope>NUCLEOTIDE SEQUENCE [LARGE SCALE GENOMIC DNA]</scope>
    <source>
        <strain evidence="5 6">NRRL Y-17804</strain>
    </source>
</reference>
<gene>
    <name evidence="5" type="ORF">G7K_4945-t1</name>
</gene>
<feature type="compositionally biased region" description="Basic and acidic residues" evidence="3">
    <location>
        <begin position="715"/>
        <end position="725"/>
    </location>
</feature>
<evidence type="ECO:0000259" key="4">
    <source>
        <dbReference type="Pfam" id="PF05057"/>
    </source>
</evidence>
<feature type="domain" description="DUF676" evidence="4">
    <location>
        <begin position="209"/>
        <end position="432"/>
    </location>
</feature>
<keyword evidence="2" id="KW-0442">Lipid degradation</keyword>
<dbReference type="PANTHER" id="PTHR12482">
    <property type="entry name" value="LIPASE ROG1-RELATED-RELATED"/>
    <property type="match status" value="1"/>
</dbReference>
<evidence type="ECO:0000256" key="1">
    <source>
        <dbReference type="ARBA" id="ARBA00007920"/>
    </source>
</evidence>
<dbReference type="InterPro" id="IPR016445">
    <property type="entry name" value="Rog1_fam"/>
</dbReference>
<dbReference type="EMBL" id="BACD03000037">
    <property type="protein sequence ID" value="GAO50824.1"/>
    <property type="molecule type" value="Genomic_DNA"/>
</dbReference>
<dbReference type="PANTHER" id="PTHR12482:SF62">
    <property type="entry name" value="LIPASE ROG1-RELATED"/>
    <property type="match status" value="1"/>
</dbReference>
<protein>
    <recommendedName>
        <fullName evidence="4">DUF676 domain-containing protein</fullName>
    </recommendedName>
</protein>
<dbReference type="InterPro" id="IPR029058">
    <property type="entry name" value="AB_hydrolase_fold"/>
</dbReference>